<keyword evidence="6" id="KW-1185">Reference proteome</keyword>
<organism evidence="5 6">
    <name type="scientific">Staphylotrichum longicolle</name>
    <dbReference type="NCBI Taxonomy" id="669026"/>
    <lineage>
        <taxon>Eukaryota</taxon>
        <taxon>Fungi</taxon>
        <taxon>Dikarya</taxon>
        <taxon>Ascomycota</taxon>
        <taxon>Pezizomycotina</taxon>
        <taxon>Sordariomycetes</taxon>
        <taxon>Sordariomycetidae</taxon>
        <taxon>Sordariales</taxon>
        <taxon>Chaetomiaceae</taxon>
        <taxon>Staphylotrichum</taxon>
    </lineage>
</organism>
<evidence type="ECO:0000313" key="6">
    <source>
        <dbReference type="Proteomes" id="UP001197093"/>
    </source>
</evidence>
<evidence type="ECO:0000256" key="2">
    <source>
        <dbReference type="RuleBase" id="RU003844"/>
    </source>
</evidence>
<dbReference type="PROSITE" id="PS01013">
    <property type="entry name" value="OSBP"/>
    <property type="match status" value="1"/>
</dbReference>
<evidence type="ECO:0000256" key="1">
    <source>
        <dbReference type="ARBA" id="ARBA00008842"/>
    </source>
</evidence>
<dbReference type="InterPro" id="IPR018494">
    <property type="entry name" value="Oxysterol-bd_CS"/>
</dbReference>
<feature type="compositionally biased region" description="Basic and acidic residues" evidence="4">
    <location>
        <begin position="405"/>
        <end position="421"/>
    </location>
</feature>
<protein>
    <recommendedName>
        <fullName evidence="7">Oxysterol-binding protein</fullName>
    </recommendedName>
</protein>
<dbReference type="InterPro" id="IPR037239">
    <property type="entry name" value="OSBP_sf"/>
</dbReference>
<dbReference type="InterPro" id="IPR000648">
    <property type="entry name" value="Oxysterol-bd"/>
</dbReference>
<accession>A0AAD4F6G3</accession>
<feature type="coiled-coil region" evidence="3">
    <location>
        <begin position="364"/>
        <end position="391"/>
    </location>
</feature>
<dbReference type="Proteomes" id="UP001197093">
    <property type="component" value="Unassembled WGS sequence"/>
</dbReference>
<reference evidence="5" key="1">
    <citation type="submission" date="2023-02" db="EMBL/GenBank/DDBJ databases">
        <authorList>
            <person name="Palmer J.M."/>
        </authorList>
    </citation>
    <scope>NUCLEOTIDE SEQUENCE</scope>
    <source>
        <strain evidence="5">FW57</strain>
    </source>
</reference>
<feature type="region of interest" description="Disordered" evidence="4">
    <location>
        <begin position="405"/>
        <end position="436"/>
    </location>
</feature>
<dbReference type="GO" id="GO:0005829">
    <property type="term" value="C:cytosol"/>
    <property type="evidence" value="ECO:0007669"/>
    <property type="project" value="TreeGrafter"/>
</dbReference>
<proteinExistence type="inferred from homology"/>
<sequence length="436" mass="47912">MWAFTSSSFIGVADLASVRFSLPSQLLEPTPNLEYWNYLDSPNAFVAIGTADDPVDRMLEVLRFWFTKDLNCLGEFFRCNWETEDDAPKIDTSALRGTGSASGSTPGSSASSTKSTKSARLSGASRLGSGDARAASSVSVLQSAANPAKPVRVSYLTEQTSHHPPVSAFYISCPEKGIHAKGFDQITAKFTGTSIKVMPGEHNLGIFITVERRDHETYQLKHPAAHLGGILRGALSVTVGDVAYVTCPETKLKAILRYYDDGWLGRSTNKMEGIIFRYDPENDDKTRITDVPEADILVRLGGAWKEKIVFTLGPKPLNSHPPEEQITIIDIAPLTVAPKVLPPVDQQLPNESLQLWDGVTKAILAKQFSKATTVKQELEEAQREKARERERKGETWTPVFFEQATDKAGKPSLTEKGREVLNRAQKGDWSMDGILS</sequence>
<dbReference type="EMBL" id="JAHCVI010000001">
    <property type="protein sequence ID" value="KAG7293871.1"/>
    <property type="molecule type" value="Genomic_DNA"/>
</dbReference>
<dbReference type="AlphaFoldDB" id="A0AAD4F6G3"/>
<dbReference type="Gene3D" id="2.40.160.120">
    <property type="match status" value="1"/>
</dbReference>
<evidence type="ECO:0000256" key="3">
    <source>
        <dbReference type="SAM" id="Coils"/>
    </source>
</evidence>
<comment type="similarity">
    <text evidence="1 2">Belongs to the OSBP family.</text>
</comment>
<feature type="compositionally biased region" description="Low complexity" evidence="4">
    <location>
        <begin position="97"/>
        <end position="119"/>
    </location>
</feature>
<dbReference type="PANTHER" id="PTHR10972:SF212">
    <property type="entry name" value="OXYSTEROL-BINDING PROTEIN-LIKE PROTEIN 1"/>
    <property type="match status" value="1"/>
</dbReference>
<dbReference type="Pfam" id="PF01237">
    <property type="entry name" value="Oxysterol_BP"/>
    <property type="match status" value="2"/>
</dbReference>
<evidence type="ECO:0000256" key="4">
    <source>
        <dbReference type="SAM" id="MobiDB-lite"/>
    </source>
</evidence>
<dbReference type="PANTHER" id="PTHR10972">
    <property type="entry name" value="OXYSTEROL-BINDING PROTEIN-RELATED"/>
    <property type="match status" value="1"/>
</dbReference>
<feature type="region of interest" description="Disordered" evidence="4">
    <location>
        <begin position="90"/>
        <end position="130"/>
    </location>
</feature>
<keyword evidence="3" id="KW-0175">Coiled coil</keyword>
<evidence type="ECO:0000313" key="5">
    <source>
        <dbReference type="EMBL" id="KAG7293871.1"/>
    </source>
</evidence>
<dbReference type="GO" id="GO:0032934">
    <property type="term" value="F:sterol binding"/>
    <property type="evidence" value="ECO:0007669"/>
    <property type="project" value="TreeGrafter"/>
</dbReference>
<dbReference type="GO" id="GO:0016020">
    <property type="term" value="C:membrane"/>
    <property type="evidence" value="ECO:0007669"/>
    <property type="project" value="TreeGrafter"/>
</dbReference>
<comment type="caution">
    <text evidence="5">The sequence shown here is derived from an EMBL/GenBank/DDBJ whole genome shotgun (WGS) entry which is preliminary data.</text>
</comment>
<gene>
    <name evidence="5" type="ORF">NEMBOFW57_003931</name>
</gene>
<dbReference type="FunFam" id="2.40.160.120:FF:000016">
    <property type="entry name" value="Oxysterol binding protein (Orp8), putative"/>
    <property type="match status" value="1"/>
</dbReference>
<dbReference type="Gene3D" id="3.30.70.3490">
    <property type="match status" value="1"/>
</dbReference>
<name>A0AAD4F6G3_9PEZI</name>
<evidence type="ECO:0008006" key="7">
    <source>
        <dbReference type="Google" id="ProtNLM"/>
    </source>
</evidence>
<dbReference type="SUPFAM" id="SSF144000">
    <property type="entry name" value="Oxysterol-binding protein-like"/>
    <property type="match status" value="1"/>
</dbReference>